<keyword evidence="7" id="KW-1185">Reference proteome</keyword>
<gene>
    <name evidence="6" type="ORF">Ae201684_017102</name>
</gene>
<evidence type="ECO:0000256" key="5">
    <source>
        <dbReference type="SAM" id="MobiDB-lite"/>
    </source>
</evidence>
<feature type="region of interest" description="Disordered" evidence="5">
    <location>
        <begin position="1"/>
        <end position="23"/>
    </location>
</feature>
<organism evidence="6 7">
    <name type="scientific">Aphanomyces euteiches</name>
    <dbReference type="NCBI Taxonomy" id="100861"/>
    <lineage>
        <taxon>Eukaryota</taxon>
        <taxon>Sar</taxon>
        <taxon>Stramenopiles</taxon>
        <taxon>Oomycota</taxon>
        <taxon>Saprolegniomycetes</taxon>
        <taxon>Saprolegniales</taxon>
        <taxon>Verrucalvaceae</taxon>
        <taxon>Aphanomyces</taxon>
    </lineage>
</organism>
<dbReference type="GO" id="GO:0032958">
    <property type="term" value="P:inositol phosphate biosynthetic process"/>
    <property type="evidence" value="ECO:0007669"/>
    <property type="project" value="InterPro"/>
</dbReference>
<dbReference type="Proteomes" id="UP000481153">
    <property type="component" value="Unassembled WGS sequence"/>
</dbReference>
<dbReference type="Pfam" id="PF03770">
    <property type="entry name" value="IPK"/>
    <property type="match status" value="1"/>
</dbReference>
<accession>A0A6G0WAB9</accession>
<dbReference type="Gene3D" id="3.30.470.160">
    <property type="entry name" value="Inositol polyphosphate kinase"/>
    <property type="match status" value="1"/>
</dbReference>
<feature type="compositionally biased region" description="Polar residues" evidence="5">
    <location>
        <begin position="11"/>
        <end position="20"/>
    </location>
</feature>
<reference evidence="6 7" key="1">
    <citation type="submission" date="2019-07" db="EMBL/GenBank/DDBJ databases">
        <title>Genomics analysis of Aphanomyces spp. identifies a new class of oomycete effector associated with host adaptation.</title>
        <authorList>
            <person name="Gaulin E."/>
        </authorList>
    </citation>
    <scope>NUCLEOTIDE SEQUENCE [LARGE SCALE GENOMIC DNA]</scope>
    <source>
        <strain evidence="6 7">ATCC 201684</strain>
    </source>
</reference>
<dbReference type="GO" id="GO:0005737">
    <property type="term" value="C:cytoplasm"/>
    <property type="evidence" value="ECO:0007669"/>
    <property type="project" value="TreeGrafter"/>
</dbReference>
<evidence type="ECO:0000313" key="6">
    <source>
        <dbReference type="EMBL" id="KAF0724159.1"/>
    </source>
</evidence>
<evidence type="ECO:0000313" key="7">
    <source>
        <dbReference type="Proteomes" id="UP000481153"/>
    </source>
</evidence>
<dbReference type="VEuPathDB" id="FungiDB:AeMF1_012160"/>
<evidence type="ECO:0000256" key="3">
    <source>
        <dbReference type="ARBA" id="ARBA00022777"/>
    </source>
</evidence>
<evidence type="ECO:0000256" key="2">
    <source>
        <dbReference type="ARBA" id="ARBA00022679"/>
    </source>
</evidence>
<dbReference type="EMBL" id="VJMJ01000279">
    <property type="protein sequence ID" value="KAF0724159.1"/>
    <property type="molecule type" value="Genomic_DNA"/>
</dbReference>
<dbReference type="PANTHER" id="PTHR12400:SF21">
    <property type="entry name" value="KINASE"/>
    <property type="match status" value="1"/>
</dbReference>
<comment type="similarity">
    <text evidence="1 4">Belongs to the inositol phosphokinase (IPK) family.</text>
</comment>
<protein>
    <recommendedName>
        <fullName evidence="4">Kinase</fullName>
        <ecNumber evidence="4">2.7.-.-</ecNumber>
    </recommendedName>
</protein>
<keyword evidence="2 4" id="KW-0808">Transferase</keyword>
<dbReference type="GO" id="GO:0046854">
    <property type="term" value="P:phosphatidylinositol phosphate biosynthetic process"/>
    <property type="evidence" value="ECO:0007669"/>
    <property type="project" value="TreeGrafter"/>
</dbReference>
<dbReference type="EC" id="2.7.-.-" evidence="4"/>
<feature type="compositionally biased region" description="Basic and acidic residues" evidence="5">
    <location>
        <begin position="1"/>
        <end position="10"/>
    </location>
</feature>
<comment type="caution">
    <text evidence="6">The sequence shown here is derived from an EMBL/GenBank/DDBJ whole genome shotgun (WGS) entry which is preliminary data.</text>
</comment>
<evidence type="ECO:0000256" key="4">
    <source>
        <dbReference type="RuleBase" id="RU363090"/>
    </source>
</evidence>
<evidence type="ECO:0000256" key="1">
    <source>
        <dbReference type="ARBA" id="ARBA00007374"/>
    </source>
</evidence>
<feature type="region of interest" description="Disordered" evidence="5">
    <location>
        <begin position="102"/>
        <end position="123"/>
    </location>
</feature>
<dbReference type="AlphaFoldDB" id="A0A6G0WAB9"/>
<dbReference type="InterPro" id="IPR038286">
    <property type="entry name" value="IPK_sf"/>
</dbReference>
<dbReference type="InterPro" id="IPR005522">
    <property type="entry name" value="IPK"/>
</dbReference>
<dbReference type="PANTHER" id="PTHR12400">
    <property type="entry name" value="INOSITOL POLYPHOSPHATE KINASE"/>
    <property type="match status" value="1"/>
</dbReference>
<proteinExistence type="inferred from homology"/>
<dbReference type="SUPFAM" id="SSF56104">
    <property type="entry name" value="SAICAR synthase-like"/>
    <property type="match status" value="1"/>
</dbReference>
<sequence>MADETKELKRSGSSTENAESSVLPAPTASGVVARSTVGTAFYLFKHQVGGHKPLLRSAPGEVCKPAIPSELQFYQALAPKYPQLIEFVPPYIGTIVVDLQPSSSSSTGSDDMDTSLAKQQSMKYSSRRSSRSLDLGVSYTLWNKEVRDNRSFLCEYLVLGDLTQGYTRPCILDIKMGTRQHGANASPEKALSHTRKCAATTSASLGFRLCGMQIYQPADGRFVLRDKHWGRLLRPDDIEPALLFFLSTGDSLRFDAVSALLVRLGELQAVIQTTTGIRFWGASLLLTYEGDPHAQVQTDVRLIDFANCHHDPILTTPDDSLLLGLGNLILFLQRILESNDDSDNSLTQS</sequence>
<dbReference type="GO" id="GO:0005634">
    <property type="term" value="C:nucleus"/>
    <property type="evidence" value="ECO:0007669"/>
    <property type="project" value="TreeGrafter"/>
</dbReference>
<dbReference type="GO" id="GO:0000828">
    <property type="term" value="F:inositol hexakisphosphate kinase activity"/>
    <property type="evidence" value="ECO:0007669"/>
    <property type="project" value="TreeGrafter"/>
</dbReference>
<name>A0A6G0WAB9_9STRA</name>
<keyword evidence="3 4" id="KW-0418">Kinase</keyword>